<dbReference type="PROSITE" id="PS51716">
    <property type="entry name" value="G_IRG"/>
    <property type="match status" value="1"/>
</dbReference>
<proteinExistence type="inferred from homology"/>
<evidence type="ECO:0000256" key="2">
    <source>
        <dbReference type="ARBA" id="ARBA00022741"/>
    </source>
</evidence>
<sequence>RGISRYPSIPEESSEGIIKLSREELEALKAAFDQGNLAGVASRLQEMLESLETVQLDVGITGETGSGKSSFVNALRGLGDEDAGAARTGVVETTREPTPYQHPRYPNVTIWDLPGIGTPDFHPDTYLEQVSFSRYDIFFIIASQRFTANHAALARHIQAMDKSFYFVRSKVDIDLDCSLRRRPSSYSEVGVLQEIRQNCLEGLRAQGIHSPQVFLLSAFDLSKYDFHLLGETLERELSHHKRHAFLMALPNISLHILEKKKAAMLEHMWLVSTVACGVHAAPVPGLLIFCDVDILTRTLQGYCKGFGLEDDSLEKLAAQMGQPVEQMKAVIKSPLAKEISNILVVQLLIQAGSEAPKLANEVLSSVPLLGSLASGALSFATTYKMLRSFVNAVAADAQKVLIKAFNLDSARPGAVSFSSPRPLCSFIAGLVFLIGSNCGFLVSLSGSSGSGTGVRSAWLPGRREGSLLPVSCLRFVNLRTVCVCVCVCRKLSSHLSGFWDISRPKSF</sequence>
<evidence type="ECO:0000256" key="3">
    <source>
        <dbReference type="ARBA" id="ARBA00022801"/>
    </source>
</evidence>
<feature type="domain" description="IRG-type G" evidence="5">
    <location>
        <begin position="54"/>
        <end position="236"/>
    </location>
</feature>
<dbReference type="InterPro" id="IPR051515">
    <property type="entry name" value="IRG"/>
</dbReference>
<keyword evidence="4" id="KW-0342">GTP-binding</keyword>
<dbReference type="FunFam" id="3.40.50.300:FF:000541">
    <property type="entry name" value="Immunity related GTPase M"/>
    <property type="match status" value="1"/>
</dbReference>
<reference evidence="7" key="1">
    <citation type="journal article" date="2017" name="PLoS ONE">
        <title>The Agassiz's desert tortoise genome provides a resource for the conservation of a threatened species.</title>
        <authorList>
            <person name="Tollis M."/>
            <person name="DeNardo D.F."/>
            <person name="Cornelius J.A."/>
            <person name="Dolby G.A."/>
            <person name="Edwards T."/>
            <person name="Henen B.T."/>
            <person name="Karl A.E."/>
            <person name="Murphy R.W."/>
            <person name="Kusumi K."/>
        </authorList>
    </citation>
    <scope>NUCLEOTIDE SEQUENCE [LARGE SCALE GENOMIC DNA]</scope>
</reference>
<evidence type="ECO:0000313" key="7">
    <source>
        <dbReference type="Proteomes" id="UP000291020"/>
    </source>
</evidence>
<reference evidence="6" key="3">
    <citation type="submission" date="2025-09" db="UniProtKB">
        <authorList>
            <consortium name="Ensembl"/>
        </authorList>
    </citation>
    <scope>IDENTIFICATION</scope>
</reference>
<dbReference type="Proteomes" id="UP000291020">
    <property type="component" value="Unassembled WGS sequence"/>
</dbReference>
<dbReference type="STRING" id="38772.ENSGAGP00000010303"/>
<reference evidence="6" key="2">
    <citation type="submission" date="2025-08" db="UniProtKB">
        <authorList>
            <consortium name="Ensembl"/>
        </authorList>
    </citation>
    <scope>IDENTIFICATION</scope>
</reference>
<evidence type="ECO:0000313" key="6">
    <source>
        <dbReference type="Ensembl" id="ENSGAGP00000010303.1"/>
    </source>
</evidence>
<keyword evidence="2" id="KW-0547">Nucleotide-binding</keyword>
<comment type="similarity">
    <text evidence="1">Belongs to the TRAFAC class dynamin-like GTPase superfamily. IRG family.</text>
</comment>
<dbReference type="GO" id="GO:0003924">
    <property type="term" value="F:GTPase activity"/>
    <property type="evidence" value="ECO:0007669"/>
    <property type="project" value="TreeGrafter"/>
</dbReference>
<dbReference type="InterPro" id="IPR027417">
    <property type="entry name" value="P-loop_NTPase"/>
</dbReference>
<dbReference type="PANTHER" id="PTHR32341">
    <property type="entry name" value="INTERFERON-INDUCIBLE GTPASE"/>
    <property type="match status" value="1"/>
</dbReference>
<evidence type="ECO:0000256" key="4">
    <source>
        <dbReference type="ARBA" id="ARBA00023134"/>
    </source>
</evidence>
<dbReference type="AlphaFoldDB" id="A0A452H6J9"/>
<dbReference type="Ensembl" id="ENSGAGT00000011830.1">
    <property type="protein sequence ID" value="ENSGAGP00000010303.1"/>
    <property type="gene ID" value="ENSGAGG00000008071.1"/>
</dbReference>
<dbReference type="SUPFAM" id="SSF52540">
    <property type="entry name" value="P-loop containing nucleoside triphosphate hydrolases"/>
    <property type="match status" value="1"/>
</dbReference>
<dbReference type="GO" id="GO:0016020">
    <property type="term" value="C:membrane"/>
    <property type="evidence" value="ECO:0007669"/>
    <property type="project" value="InterPro"/>
</dbReference>
<dbReference type="Pfam" id="PF05049">
    <property type="entry name" value="IIGP"/>
    <property type="match status" value="1"/>
</dbReference>
<dbReference type="CDD" id="cd04104">
    <property type="entry name" value="p47_IIGP_like"/>
    <property type="match status" value="1"/>
</dbReference>
<dbReference type="PANTHER" id="PTHR32341:SF17">
    <property type="entry name" value="IRG-TYPE G DOMAIN-CONTAINING PROTEIN"/>
    <property type="match status" value="1"/>
</dbReference>
<accession>A0A452H6J9</accession>
<name>A0A452H6J9_9SAUR</name>
<keyword evidence="7" id="KW-1185">Reference proteome</keyword>
<evidence type="ECO:0000259" key="5">
    <source>
        <dbReference type="PROSITE" id="PS51716"/>
    </source>
</evidence>
<dbReference type="InterPro" id="IPR030385">
    <property type="entry name" value="G_IRG_dom"/>
</dbReference>
<organism evidence="6 7">
    <name type="scientific">Gopherus agassizii</name>
    <name type="common">Agassiz's desert tortoise</name>
    <dbReference type="NCBI Taxonomy" id="38772"/>
    <lineage>
        <taxon>Eukaryota</taxon>
        <taxon>Metazoa</taxon>
        <taxon>Chordata</taxon>
        <taxon>Craniata</taxon>
        <taxon>Vertebrata</taxon>
        <taxon>Euteleostomi</taxon>
        <taxon>Archelosauria</taxon>
        <taxon>Testudinata</taxon>
        <taxon>Testudines</taxon>
        <taxon>Cryptodira</taxon>
        <taxon>Durocryptodira</taxon>
        <taxon>Testudinoidea</taxon>
        <taxon>Testudinidae</taxon>
        <taxon>Gopherus</taxon>
    </lineage>
</organism>
<dbReference type="Gene3D" id="3.40.50.300">
    <property type="entry name" value="P-loop containing nucleotide triphosphate hydrolases"/>
    <property type="match status" value="1"/>
</dbReference>
<evidence type="ECO:0000256" key="1">
    <source>
        <dbReference type="ARBA" id="ARBA00005429"/>
    </source>
</evidence>
<dbReference type="InterPro" id="IPR007743">
    <property type="entry name" value="Immunity-related_GTPase-like"/>
</dbReference>
<keyword evidence="3" id="KW-0378">Hydrolase</keyword>
<dbReference type="GO" id="GO:0005525">
    <property type="term" value="F:GTP binding"/>
    <property type="evidence" value="ECO:0007669"/>
    <property type="project" value="UniProtKB-KW"/>
</dbReference>
<protein>
    <recommendedName>
        <fullName evidence="5">IRG-type G domain-containing protein</fullName>
    </recommendedName>
</protein>